<accession>A0A382YGW2</accession>
<dbReference type="Gene3D" id="3.40.50.620">
    <property type="entry name" value="HUPs"/>
    <property type="match status" value="1"/>
</dbReference>
<reference evidence="1" key="1">
    <citation type="submission" date="2018-05" db="EMBL/GenBank/DDBJ databases">
        <authorList>
            <person name="Lanie J.A."/>
            <person name="Ng W.-L."/>
            <person name="Kazmierczak K.M."/>
            <person name="Andrzejewski T.M."/>
            <person name="Davidsen T.M."/>
            <person name="Wayne K.J."/>
            <person name="Tettelin H."/>
            <person name="Glass J.I."/>
            <person name="Rusch D."/>
            <person name="Podicherti R."/>
            <person name="Tsui H.-C.T."/>
            <person name="Winkler M.E."/>
        </authorList>
    </citation>
    <scope>NUCLEOTIDE SEQUENCE</scope>
</reference>
<dbReference type="AlphaFoldDB" id="A0A382YGW2"/>
<evidence type="ECO:0000313" key="1">
    <source>
        <dbReference type="EMBL" id="SVD82557.1"/>
    </source>
</evidence>
<proteinExistence type="predicted"/>
<sequence>KLPHLKFVWVMGADNLAQVSEWQHWPLLFESLPIAIFDRSTYARKALLSRASRFFARSRRSARASDRLVYSAPPAWVFVQTKLHSESGTSLRCRGKWAC</sequence>
<protein>
    <submittedName>
        <fullName evidence="1">Uncharacterized protein</fullName>
    </submittedName>
</protein>
<dbReference type="InterPro" id="IPR014729">
    <property type="entry name" value="Rossmann-like_a/b/a_fold"/>
</dbReference>
<name>A0A382YGW2_9ZZZZ</name>
<dbReference type="SUPFAM" id="SSF52374">
    <property type="entry name" value="Nucleotidylyl transferase"/>
    <property type="match status" value="1"/>
</dbReference>
<feature type="non-terminal residue" evidence="1">
    <location>
        <position position="1"/>
    </location>
</feature>
<gene>
    <name evidence="1" type="ORF">METZ01_LOCUS435411</name>
</gene>
<organism evidence="1">
    <name type="scientific">marine metagenome</name>
    <dbReference type="NCBI Taxonomy" id="408172"/>
    <lineage>
        <taxon>unclassified sequences</taxon>
        <taxon>metagenomes</taxon>
        <taxon>ecological metagenomes</taxon>
    </lineage>
</organism>
<dbReference type="EMBL" id="UINC01175762">
    <property type="protein sequence ID" value="SVD82557.1"/>
    <property type="molecule type" value="Genomic_DNA"/>
</dbReference>